<evidence type="ECO:0000313" key="1">
    <source>
        <dbReference type="EMBL" id="TNV75333.1"/>
    </source>
</evidence>
<protein>
    <submittedName>
        <fullName evidence="1">Uncharacterized protein</fullName>
    </submittedName>
</protein>
<comment type="caution">
    <text evidence="1">The sequence shown here is derived from an EMBL/GenBank/DDBJ whole genome shotgun (WGS) entry which is preliminary data.</text>
</comment>
<name>A0A8J8SYV3_HALGN</name>
<gene>
    <name evidence="1" type="ORF">FGO68_gene11947</name>
</gene>
<organism evidence="1 2">
    <name type="scientific">Halteria grandinella</name>
    <dbReference type="NCBI Taxonomy" id="5974"/>
    <lineage>
        <taxon>Eukaryota</taxon>
        <taxon>Sar</taxon>
        <taxon>Alveolata</taxon>
        <taxon>Ciliophora</taxon>
        <taxon>Intramacronucleata</taxon>
        <taxon>Spirotrichea</taxon>
        <taxon>Stichotrichia</taxon>
        <taxon>Sporadotrichida</taxon>
        <taxon>Halteriidae</taxon>
        <taxon>Halteria</taxon>
    </lineage>
</organism>
<accession>A0A8J8SYV3</accession>
<dbReference type="Proteomes" id="UP000785679">
    <property type="component" value="Unassembled WGS sequence"/>
</dbReference>
<dbReference type="EMBL" id="RRYP01015817">
    <property type="protein sequence ID" value="TNV75333.1"/>
    <property type="molecule type" value="Genomic_DNA"/>
</dbReference>
<keyword evidence="2" id="KW-1185">Reference proteome</keyword>
<proteinExistence type="predicted"/>
<evidence type="ECO:0000313" key="2">
    <source>
        <dbReference type="Proteomes" id="UP000785679"/>
    </source>
</evidence>
<sequence length="77" mass="8829">MILQFCIGLLQGEPFIFRGSLRSKNTSLAFYLQWLSLASYRIIALAEVLPMLPSELPKFSGASEGMRINRYSILRFR</sequence>
<dbReference type="AlphaFoldDB" id="A0A8J8SYV3"/>
<reference evidence="1" key="1">
    <citation type="submission" date="2019-06" db="EMBL/GenBank/DDBJ databases">
        <authorList>
            <person name="Zheng W."/>
        </authorList>
    </citation>
    <scope>NUCLEOTIDE SEQUENCE</scope>
    <source>
        <strain evidence="1">QDHG01</strain>
    </source>
</reference>